<gene>
    <name evidence="3" type="ORF">SARC_12832</name>
</gene>
<feature type="compositionally biased region" description="Polar residues" evidence="1">
    <location>
        <begin position="570"/>
        <end position="589"/>
    </location>
</feature>
<keyword evidence="2" id="KW-0732">Signal</keyword>
<feature type="signal peptide" evidence="2">
    <location>
        <begin position="1"/>
        <end position="20"/>
    </location>
</feature>
<feature type="non-terminal residue" evidence="3">
    <location>
        <position position="595"/>
    </location>
</feature>
<feature type="region of interest" description="Disordered" evidence="1">
    <location>
        <begin position="450"/>
        <end position="478"/>
    </location>
</feature>
<dbReference type="GeneID" id="25913336"/>
<name>A0A0L0FCZ9_9EUKA</name>
<feature type="compositionally biased region" description="Polar residues" evidence="1">
    <location>
        <begin position="456"/>
        <end position="478"/>
    </location>
</feature>
<evidence type="ECO:0000256" key="1">
    <source>
        <dbReference type="SAM" id="MobiDB-lite"/>
    </source>
</evidence>
<evidence type="ECO:0000313" key="4">
    <source>
        <dbReference type="Proteomes" id="UP000054560"/>
    </source>
</evidence>
<proteinExistence type="predicted"/>
<evidence type="ECO:0000256" key="2">
    <source>
        <dbReference type="SAM" id="SignalP"/>
    </source>
</evidence>
<sequence>MNYLPTLIVVGVALIGTTSAACTEAGASLTLNTNAGEKCLCDSLYSDATCFTQVASEVYDGCADITGSVDNPNDVTLTQDHTTLNTLVNDESVQWTVNWPAGLNREFTSFSVGTCTLGANLEIFTQTSVDSGCTDRMVFEMKITSLRADCGFDYALSDDVDEMDVRYADYSSNIVFEYTEPTDVGGDTVARSGMVTIPTSILVLSRVAATTAEVKVYSPFAIDTALTAQAINTGASASYLTLSYALSTPYSVLTMDPVLANAGTSNTAFLCTEDAGAGTCGATNGAFIDMPDCLAGDYDKNNNGCRKDAYIQLVHGQCTLDGTYTISDVVIDCYKTLAETDCPINQQNRDTTIEFTLASDNFCADNADLVTIENAVTVDRFIFVDPENRLRGAPTWTVTDPITSVETTKPAGDTPISALEYGEFAYARVDFSGLDVTKVTIVQSQVRESAGPGAWSDTTADTSGTLGESYPQITGTLTPGTDYTSTRADPVVYEAGLTCNELGLCAADQTFLVQYMIHQDLHALFANPGLGNSAGFDLRLLVDVSYETDMASATRRRRRRQATTDTDNTGVQSASDPAQNGQGPASIQASGDVKG</sequence>
<keyword evidence="4" id="KW-1185">Reference proteome</keyword>
<feature type="chain" id="PRO_5005538649" description="Tectonic domain-containing protein" evidence="2">
    <location>
        <begin position="21"/>
        <end position="595"/>
    </location>
</feature>
<evidence type="ECO:0000313" key="3">
    <source>
        <dbReference type="EMBL" id="KNC74627.1"/>
    </source>
</evidence>
<dbReference type="EMBL" id="KQ244229">
    <property type="protein sequence ID" value="KNC74627.1"/>
    <property type="molecule type" value="Genomic_DNA"/>
</dbReference>
<reference evidence="3 4" key="1">
    <citation type="submission" date="2011-02" db="EMBL/GenBank/DDBJ databases">
        <title>The Genome Sequence of Sphaeroforma arctica JP610.</title>
        <authorList>
            <consortium name="The Broad Institute Genome Sequencing Platform"/>
            <person name="Russ C."/>
            <person name="Cuomo C."/>
            <person name="Young S.K."/>
            <person name="Zeng Q."/>
            <person name="Gargeya S."/>
            <person name="Alvarado L."/>
            <person name="Berlin A."/>
            <person name="Chapman S.B."/>
            <person name="Chen Z."/>
            <person name="Freedman E."/>
            <person name="Gellesch M."/>
            <person name="Goldberg J."/>
            <person name="Griggs A."/>
            <person name="Gujja S."/>
            <person name="Heilman E."/>
            <person name="Heiman D."/>
            <person name="Howarth C."/>
            <person name="Mehta T."/>
            <person name="Neiman D."/>
            <person name="Pearson M."/>
            <person name="Roberts A."/>
            <person name="Saif S."/>
            <person name="Shea T."/>
            <person name="Shenoy N."/>
            <person name="Sisk P."/>
            <person name="Stolte C."/>
            <person name="Sykes S."/>
            <person name="White J."/>
            <person name="Yandava C."/>
            <person name="Burger G."/>
            <person name="Gray M.W."/>
            <person name="Holland P.W.H."/>
            <person name="King N."/>
            <person name="Lang F.B.F."/>
            <person name="Roger A.J."/>
            <person name="Ruiz-Trillo I."/>
            <person name="Haas B."/>
            <person name="Nusbaum C."/>
            <person name="Birren B."/>
        </authorList>
    </citation>
    <scope>NUCLEOTIDE SEQUENCE [LARGE SCALE GENOMIC DNA]</scope>
    <source>
        <strain evidence="3 4">JP610</strain>
    </source>
</reference>
<protein>
    <recommendedName>
        <fullName evidence="5">Tectonic domain-containing protein</fullName>
    </recommendedName>
</protein>
<dbReference type="Proteomes" id="UP000054560">
    <property type="component" value="Unassembled WGS sequence"/>
</dbReference>
<evidence type="ECO:0008006" key="5">
    <source>
        <dbReference type="Google" id="ProtNLM"/>
    </source>
</evidence>
<accession>A0A0L0FCZ9</accession>
<dbReference type="RefSeq" id="XP_014148529.1">
    <property type="nucleotide sequence ID" value="XM_014293054.1"/>
</dbReference>
<dbReference type="AlphaFoldDB" id="A0A0L0FCZ9"/>
<feature type="region of interest" description="Disordered" evidence="1">
    <location>
        <begin position="550"/>
        <end position="595"/>
    </location>
</feature>
<organism evidence="3 4">
    <name type="scientific">Sphaeroforma arctica JP610</name>
    <dbReference type="NCBI Taxonomy" id="667725"/>
    <lineage>
        <taxon>Eukaryota</taxon>
        <taxon>Ichthyosporea</taxon>
        <taxon>Ichthyophonida</taxon>
        <taxon>Sphaeroforma</taxon>
    </lineage>
</organism>